<organism evidence="1 2">
    <name type="scientific">Massilia terrae</name>
    <dbReference type="NCBI Taxonomy" id="1811224"/>
    <lineage>
        <taxon>Bacteria</taxon>
        <taxon>Pseudomonadati</taxon>
        <taxon>Pseudomonadota</taxon>
        <taxon>Betaproteobacteria</taxon>
        <taxon>Burkholderiales</taxon>
        <taxon>Oxalobacteraceae</taxon>
        <taxon>Telluria group</taxon>
        <taxon>Massilia</taxon>
    </lineage>
</organism>
<gene>
    <name evidence="1" type="ORF">NX778_24445</name>
</gene>
<protein>
    <submittedName>
        <fullName evidence="1">DUF5682 family protein</fullName>
    </submittedName>
</protein>
<dbReference type="Proteomes" id="UP001204621">
    <property type="component" value="Unassembled WGS sequence"/>
</dbReference>
<evidence type="ECO:0000313" key="1">
    <source>
        <dbReference type="EMBL" id="MCS0661227.1"/>
    </source>
</evidence>
<dbReference type="Pfam" id="PF18934">
    <property type="entry name" value="DUF5682"/>
    <property type="match status" value="1"/>
</dbReference>
<dbReference type="PANTHER" id="PTHR30634:SF14">
    <property type="match status" value="1"/>
</dbReference>
<reference evidence="1 2" key="1">
    <citation type="submission" date="2022-08" db="EMBL/GenBank/DDBJ databases">
        <title>Reclassification of Massilia species as members of the genera Telluria, Duganella, Pseudoduganella, Mokoshia gen. nov. and Zemynaea gen. nov. using orthogonal and non-orthogonal genome-based approaches.</title>
        <authorList>
            <person name="Bowman J.P."/>
        </authorList>
    </citation>
    <scope>NUCLEOTIDE SEQUENCE [LARGE SCALE GENOMIC DNA]</scope>
    <source>
        <strain evidence="1 2">JCM 31606</strain>
    </source>
</reference>
<keyword evidence="2" id="KW-1185">Reference proteome</keyword>
<proteinExistence type="predicted"/>
<name>A0ABT2D4Q0_9BURK</name>
<dbReference type="InterPro" id="IPR043737">
    <property type="entry name" value="DUF5682"/>
</dbReference>
<sequence>MSSDAAQQVHLFGVRHHGPGCARSLAAALQALQPDCILVEGPPEGDALVAHIGAPGLAPPVALLVYDPDAPERAAFYPFAEYSPEWQALRYANDHAVPARFFDLPQGQRLPDPAGDGQPDGEEMRTDPLRWLAEAAGFGDVDTWWDHLVEQRCDSLDLFAAIREMMTAVRAEFAASSNALELMREAHMRNAIRQALKQGHQRIAVVCGAWHVPALAVLPSAKSDSELLKGLPRTKMAATWVPWSYGRLAYASGYGAGVTAPGWYEHVWRRSERASLYWLSDVARLLRENDLDGSPAHVIEAVRLADALAALRERPRPGLAELLEAVRTVFCHDSDAPLRLIEKALLVNERLGQVPETVPALPLVKDVQAQQKRLRMPVRADGIDLDLDLREPTHLEKSLLLHRLAMLGIPWGSLRAARGKSGTFHELWRLAWEPEFAVRLIEASVWGGTLDSACTAYAIDCASKASTLPELTALMEKVLLADLRQAVGPAMQRVQDVSATTPDLGLLLAALPPLVNVLRYGSVRGTDTSSLAKVVDGLIARACIALPFGARGLADDAAGVLVRQLVAADQAIRLMENAQRLNEWFAAMQAAATSELSHPLVSGRCCRILFEQDRWDIEQASRQLSLRCSPAVAPLLTAHWLEGFLQGSGALLVHSDRLWELINAWLVSLPGDVFLELLPLLRRTFSTFSAPERRQLAERASAGGGAVAGLAQSTRAVDAERANRVLPVLRTILDAAPLEEAGHA</sequence>
<evidence type="ECO:0000313" key="2">
    <source>
        <dbReference type="Proteomes" id="UP001204621"/>
    </source>
</evidence>
<accession>A0ABT2D4Q0</accession>
<dbReference type="PANTHER" id="PTHR30634">
    <property type="entry name" value="OUTER MEMBRANE LOLAB LIPOPROTEIN INSERTION APPARATUS"/>
    <property type="match status" value="1"/>
</dbReference>
<dbReference type="InterPro" id="IPR050458">
    <property type="entry name" value="LolB"/>
</dbReference>
<dbReference type="RefSeq" id="WP_258814426.1">
    <property type="nucleotide sequence ID" value="NZ_JANUGU010000018.1"/>
</dbReference>
<dbReference type="EMBL" id="JANUGU010000018">
    <property type="protein sequence ID" value="MCS0661227.1"/>
    <property type="molecule type" value="Genomic_DNA"/>
</dbReference>
<comment type="caution">
    <text evidence="1">The sequence shown here is derived from an EMBL/GenBank/DDBJ whole genome shotgun (WGS) entry which is preliminary data.</text>
</comment>